<evidence type="ECO:0000313" key="3">
    <source>
        <dbReference type="Proteomes" id="UP000267464"/>
    </source>
</evidence>
<accession>A0A3N7K546</accession>
<evidence type="ECO:0000256" key="1">
    <source>
        <dbReference type="SAM" id="Phobius"/>
    </source>
</evidence>
<feature type="transmembrane region" description="Helical" evidence="1">
    <location>
        <begin position="205"/>
        <end position="225"/>
    </location>
</feature>
<name>A0A3N7K546_9BURK</name>
<keyword evidence="1" id="KW-0472">Membrane</keyword>
<dbReference type="EMBL" id="QUSW01000001">
    <property type="protein sequence ID" value="RQP26025.1"/>
    <property type="molecule type" value="Genomic_DNA"/>
</dbReference>
<gene>
    <name evidence="2" type="ORF">DZC73_02950</name>
</gene>
<dbReference type="OrthoDB" id="6864970at2"/>
<dbReference type="RefSeq" id="WP_124538695.1">
    <property type="nucleotide sequence ID" value="NZ_QUSW01000001.1"/>
</dbReference>
<feature type="transmembrane region" description="Helical" evidence="1">
    <location>
        <begin position="174"/>
        <end position="193"/>
    </location>
</feature>
<protein>
    <submittedName>
        <fullName evidence="2">Uncharacterized protein</fullName>
    </submittedName>
</protein>
<keyword evidence="1" id="KW-0812">Transmembrane</keyword>
<comment type="caution">
    <text evidence="2">The sequence shown here is derived from an EMBL/GenBank/DDBJ whole genome shotgun (WGS) entry which is preliminary data.</text>
</comment>
<feature type="transmembrane region" description="Helical" evidence="1">
    <location>
        <begin position="67"/>
        <end position="87"/>
    </location>
</feature>
<keyword evidence="1" id="KW-1133">Transmembrane helix</keyword>
<reference evidence="2 3" key="2">
    <citation type="submission" date="2018-12" db="EMBL/GenBank/DDBJ databases">
        <title>Rhizobacter gummiphilus sp. nov., a rubber-degrading bacterium isolated from the soil of a botanical garden in Japan.</title>
        <authorList>
            <person name="Shunsuke S.S."/>
        </authorList>
    </citation>
    <scope>NUCLEOTIDE SEQUENCE [LARGE SCALE GENOMIC DNA]</scope>
    <source>
        <strain evidence="2 3">S-16</strain>
    </source>
</reference>
<organism evidence="2 3">
    <name type="scientific">Piscinibacter terrae</name>
    <dbReference type="NCBI Taxonomy" id="2496871"/>
    <lineage>
        <taxon>Bacteria</taxon>
        <taxon>Pseudomonadati</taxon>
        <taxon>Pseudomonadota</taxon>
        <taxon>Betaproteobacteria</taxon>
        <taxon>Burkholderiales</taxon>
        <taxon>Sphaerotilaceae</taxon>
        <taxon>Piscinibacter</taxon>
    </lineage>
</organism>
<reference evidence="2 3" key="1">
    <citation type="submission" date="2018-08" db="EMBL/GenBank/DDBJ databases">
        <authorList>
            <person name="Khan S.A."/>
            <person name="Jeon C.O."/>
            <person name="Chun B.H."/>
            <person name="Jeong S.E."/>
        </authorList>
    </citation>
    <scope>NUCLEOTIDE SEQUENCE [LARGE SCALE GENOMIC DNA]</scope>
    <source>
        <strain evidence="2 3">S-16</strain>
    </source>
</reference>
<keyword evidence="3" id="KW-1185">Reference proteome</keyword>
<dbReference type="Proteomes" id="UP000267464">
    <property type="component" value="Unassembled WGS sequence"/>
</dbReference>
<feature type="transmembrane region" description="Helical" evidence="1">
    <location>
        <begin position="27"/>
        <end position="46"/>
    </location>
</feature>
<dbReference type="AlphaFoldDB" id="A0A3N7K546"/>
<feature type="transmembrane region" description="Helical" evidence="1">
    <location>
        <begin position="102"/>
        <end position="120"/>
    </location>
</feature>
<sequence length="232" mass="25029">MYPLALTLNGLAIIVWPLIDPVPQRSWIAVLVLMAVFTLVAGRGVTGVWRGALIDERNVISLSRFQMALWTVLILSAFFCAAMSNIAAKDASALSIAVPHELWALMGISATSLVASPLILSNNKQQALTLAAPTQKPRVNASPDAAQWSDLFKSEQEDPAKPPSPHLDLTRIQMFFFTLVTVVAYASLLWTRFGSIPTGGLHELPVLDSSMVTLLGISHTGYLVAKAVPRAT</sequence>
<proteinExistence type="predicted"/>
<evidence type="ECO:0000313" key="2">
    <source>
        <dbReference type="EMBL" id="RQP26025.1"/>
    </source>
</evidence>